<reference evidence="2 3" key="1">
    <citation type="submission" date="2020-07" db="EMBL/GenBank/DDBJ databases">
        <title>Roseicoccus Jingziensis gen. nov., sp. nov., isolated from coastal seawater.</title>
        <authorList>
            <person name="Feng X."/>
        </authorList>
    </citation>
    <scope>NUCLEOTIDE SEQUENCE [LARGE SCALE GENOMIC DNA]</scope>
    <source>
        <strain evidence="2 3">N1E253</strain>
    </source>
</reference>
<dbReference type="AlphaFoldDB" id="A0A851GL45"/>
<dbReference type="EMBL" id="JACBAZ010000003">
    <property type="protein sequence ID" value="NWK55807.1"/>
    <property type="molecule type" value="Genomic_DNA"/>
</dbReference>
<evidence type="ECO:0000313" key="3">
    <source>
        <dbReference type="Proteomes" id="UP000557872"/>
    </source>
</evidence>
<protein>
    <submittedName>
        <fullName evidence="2">PEP-CTERM sorting domain-containing protein</fullName>
    </submittedName>
</protein>
<sequence>MSSAQAAVIANFEGIASGDISNSANTTATILNSDTTTGGTWSNVTATGDVTDSTSASVIQAGDSTRQGMTGNHLYLGRATNVDTGTTSSATATLTLDSAQTLANTSLSFDAFMDNSGSQPSNGFMISLFDGNTMVMSISLMNSSDPGPRYGVAEYNASGAKVSNLITDDIFANDTGANMTINLSATSYTVDYEMYTGGTTGSSASKNYLNSATEFNKIVFTTEGSKSAWGLDNLDISAVPEPSSTALIGLGGLALILRRRK</sequence>
<organism evidence="2 3">
    <name type="scientific">Oceaniferula marina</name>
    <dbReference type="NCBI Taxonomy" id="2748318"/>
    <lineage>
        <taxon>Bacteria</taxon>
        <taxon>Pseudomonadati</taxon>
        <taxon>Verrucomicrobiota</taxon>
        <taxon>Verrucomicrobiia</taxon>
        <taxon>Verrucomicrobiales</taxon>
        <taxon>Verrucomicrobiaceae</taxon>
        <taxon>Oceaniferula</taxon>
    </lineage>
</organism>
<evidence type="ECO:0000313" key="2">
    <source>
        <dbReference type="EMBL" id="NWK55807.1"/>
    </source>
</evidence>
<name>A0A851GL45_9BACT</name>
<dbReference type="InterPro" id="IPR013424">
    <property type="entry name" value="Ice-binding_C"/>
</dbReference>
<evidence type="ECO:0000259" key="1">
    <source>
        <dbReference type="Pfam" id="PF07589"/>
    </source>
</evidence>
<feature type="domain" description="Ice-binding protein C-terminal" evidence="1">
    <location>
        <begin position="238"/>
        <end position="260"/>
    </location>
</feature>
<gene>
    <name evidence="2" type="ORF">HW115_09310</name>
</gene>
<dbReference type="Pfam" id="PF07589">
    <property type="entry name" value="PEP-CTERM"/>
    <property type="match status" value="1"/>
</dbReference>
<keyword evidence="3" id="KW-1185">Reference proteome</keyword>
<proteinExistence type="predicted"/>
<dbReference type="NCBIfam" id="TIGR02595">
    <property type="entry name" value="PEP_CTERM"/>
    <property type="match status" value="1"/>
</dbReference>
<dbReference type="Proteomes" id="UP000557872">
    <property type="component" value="Unassembled WGS sequence"/>
</dbReference>
<comment type="caution">
    <text evidence="2">The sequence shown here is derived from an EMBL/GenBank/DDBJ whole genome shotgun (WGS) entry which is preliminary data.</text>
</comment>
<accession>A0A851GL45</accession>